<name>A0ABV0MGQ5_9TELE</name>
<proteinExistence type="predicted"/>
<comment type="caution">
    <text evidence="1">The sequence shown here is derived from an EMBL/GenBank/DDBJ whole genome shotgun (WGS) entry which is preliminary data.</text>
</comment>
<protein>
    <submittedName>
        <fullName evidence="1">Uncharacterized protein</fullName>
    </submittedName>
</protein>
<keyword evidence="2" id="KW-1185">Reference proteome</keyword>
<dbReference type="Proteomes" id="UP001476798">
    <property type="component" value="Unassembled WGS sequence"/>
</dbReference>
<sequence>MVTYEPWILSCLDPGGKTPLRRASRPQTQSLCLSLLVPPDVGELAPPGVGQKPASVAEHEAEYCAFPCGSELTEPELVPHSEFQAQLVRL</sequence>
<organism evidence="1 2">
    <name type="scientific">Goodea atripinnis</name>
    <dbReference type="NCBI Taxonomy" id="208336"/>
    <lineage>
        <taxon>Eukaryota</taxon>
        <taxon>Metazoa</taxon>
        <taxon>Chordata</taxon>
        <taxon>Craniata</taxon>
        <taxon>Vertebrata</taxon>
        <taxon>Euteleostomi</taxon>
        <taxon>Actinopterygii</taxon>
        <taxon>Neopterygii</taxon>
        <taxon>Teleostei</taxon>
        <taxon>Neoteleostei</taxon>
        <taxon>Acanthomorphata</taxon>
        <taxon>Ovalentaria</taxon>
        <taxon>Atherinomorphae</taxon>
        <taxon>Cyprinodontiformes</taxon>
        <taxon>Goodeidae</taxon>
        <taxon>Goodea</taxon>
    </lineage>
</organism>
<gene>
    <name evidence="1" type="ORF">GOODEAATRI_010526</name>
</gene>
<accession>A0ABV0MGQ5</accession>
<evidence type="ECO:0000313" key="1">
    <source>
        <dbReference type="EMBL" id="MEQ2158271.1"/>
    </source>
</evidence>
<dbReference type="EMBL" id="JAHRIO010000620">
    <property type="protein sequence ID" value="MEQ2158271.1"/>
    <property type="molecule type" value="Genomic_DNA"/>
</dbReference>
<reference evidence="1 2" key="1">
    <citation type="submission" date="2021-06" db="EMBL/GenBank/DDBJ databases">
        <authorList>
            <person name="Palmer J.M."/>
        </authorList>
    </citation>
    <scope>NUCLEOTIDE SEQUENCE [LARGE SCALE GENOMIC DNA]</scope>
    <source>
        <strain evidence="1 2">GA_2019</strain>
        <tissue evidence="1">Muscle</tissue>
    </source>
</reference>
<evidence type="ECO:0000313" key="2">
    <source>
        <dbReference type="Proteomes" id="UP001476798"/>
    </source>
</evidence>